<dbReference type="GO" id="GO:0004222">
    <property type="term" value="F:metalloendopeptidase activity"/>
    <property type="evidence" value="ECO:0007669"/>
    <property type="project" value="UniProtKB-UniRule"/>
</dbReference>
<gene>
    <name evidence="13" type="ORF">DGAL_LOCUS7991</name>
</gene>
<dbReference type="FunFam" id="3.40.390.10:FF:000113">
    <property type="entry name" value="Metalloendopeptidase"/>
    <property type="match status" value="1"/>
</dbReference>
<evidence type="ECO:0000313" key="13">
    <source>
        <dbReference type="EMBL" id="CAH0105035.1"/>
    </source>
</evidence>
<feature type="domain" description="Peptidase M12A" evidence="12">
    <location>
        <begin position="122"/>
        <end position="326"/>
    </location>
</feature>
<evidence type="ECO:0000256" key="2">
    <source>
        <dbReference type="ARBA" id="ARBA00022670"/>
    </source>
</evidence>
<dbReference type="Pfam" id="PF01400">
    <property type="entry name" value="Astacin"/>
    <property type="match status" value="1"/>
</dbReference>
<dbReference type="InterPro" id="IPR006026">
    <property type="entry name" value="Peptidase_Metallo"/>
</dbReference>
<dbReference type="GO" id="GO:0008270">
    <property type="term" value="F:zinc ion binding"/>
    <property type="evidence" value="ECO:0007669"/>
    <property type="project" value="UniProtKB-UniRule"/>
</dbReference>
<dbReference type="SMART" id="SM00235">
    <property type="entry name" value="ZnMc"/>
    <property type="match status" value="1"/>
</dbReference>
<dbReference type="PANTHER" id="PTHR10127">
    <property type="entry name" value="DISCOIDIN, CUB, EGF, LAMININ , AND ZINC METALLOPROTEASE DOMAIN CONTAINING"/>
    <property type="match status" value="1"/>
</dbReference>
<dbReference type="SMART" id="SM00254">
    <property type="entry name" value="ShKT"/>
    <property type="match status" value="1"/>
</dbReference>
<evidence type="ECO:0000259" key="12">
    <source>
        <dbReference type="PROSITE" id="PS51864"/>
    </source>
</evidence>
<keyword evidence="6 9" id="KW-0482">Metalloprotease</keyword>
<comment type="caution">
    <text evidence="13">The sequence shown here is derived from an EMBL/GenBank/DDBJ whole genome shotgun (WGS) entry which is preliminary data.</text>
</comment>
<name>A0A8J2RLZ7_9CRUS</name>
<evidence type="ECO:0000256" key="5">
    <source>
        <dbReference type="ARBA" id="ARBA00022833"/>
    </source>
</evidence>
<dbReference type="InterPro" id="IPR001506">
    <property type="entry name" value="Peptidase_M12A"/>
</dbReference>
<feature type="binding site" evidence="9">
    <location>
        <position position="232"/>
    </location>
    <ligand>
        <name>Zn(2+)</name>
        <dbReference type="ChEBI" id="CHEBI:29105"/>
        <note>catalytic</note>
    </ligand>
</feature>
<dbReference type="CDD" id="cd04280">
    <property type="entry name" value="ZnMc_astacin_like"/>
    <property type="match status" value="1"/>
</dbReference>
<evidence type="ECO:0000256" key="10">
    <source>
        <dbReference type="RuleBase" id="RU361183"/>
    </source>
</evidence>
<organism evidence="13 14">
    <name type="scientific">Daphnia galeata</name>
    <dbReference type="NCBI Taxonomy" id="27404"/>
    <lineage>
        <taxon>Eukaryota</taxon>
        <taxon>Metazoa</taxon>
        <taxon>Ecdysozoa</taxon>
        <taxon>Arthropoda</taxon>
        <taxon>Crustacea</taxon>
        <taxon>Branchiopoda</taxon>
        <taxon>Diplostraca</taxon>
        <taxon>Cladocera</taxon>
        <taxon>Anomopoda</taxon>
        <taxon>Daphniidae</taxon>
        <taxon>Daphnia</taxon>
    </lineage>
</organism>
<dbReference type="AlphaFoldDB" id="A0A8J2RLZ7"/>
<evidence type="ECO:0000259" key="11">
    <source>
        <dbReference type="PROSITE" id="PS51670"/>
    </source>
</evidence>
<keyword evidence="10" id="KW-0732">Signal</keyword>
<evidence type="ECO:0000256" key="7">
    <source>
        <dbReference type="ARBA" id="ARBA00023145"/>
    </source>
</evidence>
<dbReference type="EMBL" id="CAKKLH010000168">
    <property type="protein sequence ID" value="CAH0105035.1"/>
    <property type="molecule type" value="Genomic_DNA"/>
</dbReference>
<feature type="chain" id="PRO_5035342531" description="Metalloendopeptidase" evidence="10">
    <location>
        <begin position="24"/>
        <end position="489"/>
    </location>
</feature>
<dbReference type="Pfam" id="PF01549">
    <property type="entry name" value="ShK"/>
    <property type="match status" value="1"/>
</dbReference>
<reference evidence="13" key="1">
    <citation type="submission" date="2021-11" db="EMBL/GenBank/DDBJ databases">
        <authorList>
            <person name="Schell T."/>
        </authorList>
    </citation>
    <scope>NUCLEOTIDE SEQUENCE</scope>
    <source>
        <strain evidence="13">M5</strain>
    </source>
</reference>
<dbReference type="SUPFAM" id="SSF55486">
    <property type="entry name" value="Metalloproteases ('zincins'), catalytic domain"/>
    <property type="match status" value="1"/>
</dbReference>
<evidence type="ECO:0000313" key="14">
    <source>
        <dbReference type="Proteomes" id="UP000789390"/>
    </source>
</evidence>
<proteinExistence type="predicted"/>
<evidence type="ECO:0000256" key="6">
    <source>
        <dbReference type="ARBA" id="ARBA00023049"/>
    </source>
</evidence>
<dbReference type="PRINTS" id="PR00480">
    <property type="entry name" value="ASTACIN"/>
</dbReference>
<feature type="signal peptide" evidence="10">
    <location>
        <begin position="1"/>
        <end position="23"/>
    </location>
</feature>
<protein>
    <recommendedName>
        <fullName evidence="10">Metalloendopeptidase</fullName>
        <ecNumber evidence="10">3.4.24.-</ecNumber>
    </recommendedName>
</protein>
<comment type="caution">
    <text evidence="8">Lacks conserved residue(s) required for the propagation of feature annotation.</text>
</comment>
<keyword evidence="4 9" id="KW-0378">Hydrolase</keyword>
<dbReference type="GO" id="GO:0006508">
    <property type="term" value="P:proteolysis"/>
    <property type="evidence" value="ECO:0007669"/>
    <property type="project" value="UniProtKB-KW"/>
</dbReference>
<comment type="cofactor">
    <cofactor evidence="9 10">
        <name>Zn(2+)</name>
        <dbReference type="ChEBI" id="CHEBI:29105"/>
    </cofactor>
    <text evidence="9 10">Binds 1 zinc ion per subunit.</text>
</comment>
<dbReference type="InterPro" id="IPR003582">
    <property type="entry name" value="ShKT_dom"/>
</dbReference>
<keyword evidence="3 9" id="KW-0479">Metal-binding</keyword>
<sequence length="489" mass="54451">MLPISFLTLLLVAINYHCKETLCAPTLENDNHLTDHTLIKMPFDGRSDPIGEIPGEALSPKDFQNAELLTLEPPFQDLVDGSSRMGGRNGLFEGDIVGVLNRETAADDDGVTGRQKGTKLNNAVVDMTLTWPSGTIPYVLSASFVIHSRIGNPLGNYERSVIAKAILEFHNKTCIRFVPRTNQNDYVKIMSTIGCSSNVGRAGGEQQISLGKGCIYVGIIMHELMHAVGFWHEQSRTDRDDYITIHWRNIIEGMAFNFQKHDQGRIQYLDQPYDTGSIMHYDAYAFAKDRRYPTITSKKNDGQQLGQREGFSNSDMLKLNRLYKCETNSTISPVVTPATESPFVGTLSTEKAKNGRCLDEHKYCKIWAKRGECETNSWMTSHCQQSCNQCGDITKILPTHAGLKEVNAKRMKSTWRFIAASLAFYAMKQQQQQLLQNPSALTTITTVMFGRPRATVARPTQDSCSYTVGNRVVNANMGTISLNGLDGSP</sequence>
<dbReference type="EC" id="3.4.24.-" evidence="10"/>
<evidence type="ECO:0000256" key="3">
    <source>
        <dbReference type="ARBA" id="ARBA00022723"/>
    </source>
</evidence>
<keyword evidence="14" id="KW-1185">Reference proteome</keyword>
<dbReference type="PANTHER" id="PTHR10127:SF780">
    <property type="entry name" value="METALLOENDOPEPTIDASE"/>
    <property type="match status" value="1"/>
</dbReference>
<feature type="binding site" evidence="9">
    <location>
        <position position="222"/>
    </location>
    <ligand>
        <name>Zn(2+)</name>
        <dbReference type="ChEBI" id="CHEBI:29105"/>
        <note>catalytic</note>
    </ligand>
</feature>
<keyword evidence="2 9" id="KW-0645">Protease</keyword>
<dbReference type="InterPro" id="IPR024079">
    <property type="entry name" value="MetalloPept_cat_dom_sf"/>
</dbReference>
<dbReference type="Gene3D" id="3.40.390.10">
    <property type="entry name" value="Collagenase (Catalytic Domain)"/>
    <property type="match status" value="1"/>
</dbReference>
<evidence type="ECO:0000256" key="8">
    <source>
        <dbReference type="PROSITE-ProRule" id="PRU01005"/>
    </source>
</evidence>
<dbReference type="OrthoDB" id="291007at2759"/>
<dbReference type="Proteomes" id="UP000789390">
    <property type="component" value="Unassembled WGS sequence"/>
</dbReference>
<dbReference type="InterPro" id="IPR034035">
    <property type="entry name" value="Astacin-like_dom"/>
</dbReference>
<evidence type="ECO:0000256" key="1">
    <source>
        <dbReference type="ARBA" id="ARBA00002657"/>
    </source>
</evidence>
<feature type="active site" evidence="9">
    <location>
        <position position="223"/>
    </location>
</feature>
<accession>A0A8J2RLZ7</accession>
<evidence type="ECO:0000256" key="9">
    <source>
        <dbReference type="PROSITE-ProRule" id="PRU01211"/>
    </source>
</evidence>
<dbReference type="PROSITE" id="PS51670">
    <property type="entry name" value="SHKT"/>
    <property type="match status" value="1"/>
</dbReference>
<feature type="binding site" evidence="9">
    <location>
        <position position="226"/>
    </location>
    <ligand>
        <name>Zn(2+)</name>
        <dbReference type="ChEBI" id="CHEBI:29105"/>
        <note>catalytic</note>
    </ligand>
</feature>
<evidence type="ECO:0000256" key="4">
    <source>
        <dbReference type="ARBA" id="ARBA00022801"/>
    </source>
</evidence>
<keyword evidence="5 9" id="KW-0862">Zinc</keyword>
<feature type="domain" description="ShKT" evidence="11">
    <location>
        <begin position="357"/>
        <end position="390"/>
    </location>
</feature>
<comment type="function">
    <text evidence="1">Metalloprotease.</text>
</comment>
<keyword evidence="7" id="KW-0865">Zymogen</keyword>
<dbReference type="PROSITE" id="PS51864">
    <property type="entry name" value="ASTACIN"/>
    <property type="match status" value="1"/>
</dbReference>